<keyword evidence="1" id="KW-0812">Transmembrane</keyword>
<proteinExistence type="predicted"/>
<name>A0A0C3B4I7_PILCF</name>
<dbReference type="EMBL" id="KN833001">
    <property type="protein sequence ID" value="KIM81098.1"/>
    <property type="molecule type" value="Genomic_DNA"/>
</dbReference>
<accession>A0A0C3B4I7</accession>
<keyword evidence="1" id="KW-0472">Membrane</keyword>
<dbReference type="HOGENOM" id="CLU_1759504_0_0_1"/>
<organism evidence="2 3">
    <name type="scientific">Piloderma croceum (strain F 1598)</name>
    <dbReference type="NCBI Taxonomy" id="765440"/>
    <lineage>
        <taxon>Eukaryota</taxon>
        <taxon>Fungi</taxon>
        <taxon>Dikarya</taxon>
        <taxon>Basidiomycota</taxon>
        <taxon>Agaricomycotina</taxon>
        <taxon>Agaricomycetes</taxon>
        <taxon>Agaricomycetidae</taxon>
        <taxon>Atheliales</taxon>
        <taxon>Atheliaceae</taxon>
        <taxon>Piloderma</taxon>
    </lineage>
</organism>
<keyword evidence="3" id="KW-1185">Reference proteome</keyword>
<feature type="transmembrane region" description="Helical" evidence="1">
    <location>
        <begin position="99"/>
        <end position="120"/>
    </location>
</feature>
<sequence length="148" mass="16992">MLRKKTNNTYCELRRTSCTPRFTSPFSTFCPAFLCPFGTCVDLRGASVSWPRAYLRTSLRGAGEFVPSWLHILGACLRLCCLVVNLDEAVRQSGKNNSVLCYVLLPLSWNAYFCTAYRSLLSPNPPGVFFRLLPNRYLRTYWPLRNYD</sequence>
<reference evidence="3" key="2">
    <citation type="submission" date="2015-01" db="EMBL/GenBank/DDBJ databases">
        <title>Evolutionary Origins and Diversification of the Mycorrhizal Mutualists.</title>
        <authorList>
            <consortium name="DOE Joint Genome Institute"/>
            <consortium name="Mycorrhizal Genomics Consortium"/>
            <person name="Kohler A."/>
            <person name="Kuo A."/>
            <person name="Nagy L.G."/>
            <person name="Floudas D."/>
            <person name="Copeland A."/>
            <person name="Barry K.W."/>
            <person name="Cichocki N."/>
            <person name="Veneault-Fourrey C."/>
            <person name="LaButti K."/>
            <person name="Lindquist E.A."/>
            <person name="Lipzen A."/>
            <person name="Lundell T."/>
            <person name="Morin E."/>
            <person name="Murat C."/>
            <person name="Riley R."/>
            <person name="Ohm R."/>
            <person name="Sun H."/>
            <person name="Tunlid A."/>
            <person name="Henrissat B."/>
            <person name="Grigoriev I.V."/>
            <person name="Hibbett D.S."/>
            <person name="Martin F."/>
        </authorList>
    </citation>
    <scope>NUCLEOTIDE SEQUENCE [LARGE SCALE GENOMIC DNA]</scope>
    <source>
        <strain evidence="3">F 1598</strain>
    </source>
</reference>
<evidence type="ECO:0000256" key="1">
    <source>
        <dbReference type="SAM" id="Phobius"/>
    </source>
</evidence>
<gene>
    <name evidence="2" type="ORF">PILCRDRAFT_821925</name>
</gene>
<keyword evidence="1" id="KW-1133">Transmembrane helix</keyword>
<protein>
    <submittedName>
        <fullName evidence="2">Uncharacterized protein</fullName>
    </submittedName>
</protein>
<dbReference type="AlphaFoldDB" id="A0A0C3B4I7"/>
<reference evidence="2 3" key="1">
    <citation type="submission" date="2014-04" db="EMBL/GenBank/DDBJ databases">
        <authorList>
            <consortium name="DOE Joint Genome Institute"/>
            <person name="Kuo A."/>
            <person name="Tarkka M."/>
            <person name="Buscot F."/>
            <person name="Kohler A."/>
            <person name="Nagy L.G."/>
            <person name="Floudas D."/>
            <person name="Copeland A."/>
            <person name="Barry K.W."/>
            <person name="Cichocki N."/>
            <person name="Veneault-Fourrey C."/>
            <person name="LaButti K."/>
            <person name="Lindquist E.A."/>
            <person name="Lipzen A."/>
            <person name="Lundell T."/>
            <person name="Morin E."/>
            <person name="Murat C."/>
            <person name="Sun H."/>
            <person name="Tunlid A."/>
            <person name="Henrissat B."/>
            <person name="Grigoriev I.V."/>
            <person name="Hibbett D.S."/>
            <person name="Martin F."/>
            <person name="Nordberg H.P."/>
            <person name="Cantor M.N."/>
            <person name="Hua S.X."/>
        </authorList>
    </citation>
    <scope>NUCLEOTIDE SEQUENCE [LARGE SCALE GENOMIC DNA]</scope>
    <source>
        <strain evidence="2 3">F 1598</strain>
    </source>
</reference>
<evidence type="ECO:0000313" key="2">
    <source>
        <dbReference type="EMBL" id="KIM81098.1"/>
    </source>
</evidence>
<dbReference type="Proteomes" id="UP000054166">
    <property type="component" value="Unassembled WGS sequence"/>
</dbReference>
<evidence type="ECO:0000313" key="3">
    <source>
        <dbReference type="Proteomes" id="UP000054166"/>
    </source>
</evidence>
<dbReference type="InParanoid" id="A0A0C3B4I7"/>